<dbReference type="Pfam" id="PF13456">
    <property type="entry name" value="RVT_3"/>
    <property type="match status" value="1"/>
</dbReference>
<evidence type="ECO:0000313" key="2">
    <source>
        <dbReference type="EMBL" id="TXG59006.1"/>
    </source>
</evidence>
<dbReference type="SUPFAM" id="SSF53098">
    <property type="entry name" value="Ribonuclease H-like"/>
    <property type="match status" value="1"/>
</dbReference>
<protein>
    <recommendedName>
        <fullName evidence="1">RNase H type-1 domain-containing protein</fullName>
    </recommendedName>
</protein>
<evidence type="ECO:0000259" key="1">
    <source>
        <dbReference type="PROSITE" id="PS50879"/>
    </source>
</evidence>
<dbReference type="InterPro" id="IPR006527">
    <property type="entry name" value="F-box-assoc_dom_typ1"/>
</dbReference>
<feature type="domain" description="RNase H type-1" evidence="1">
    <location>
        <begin position="294"/>
        <end position="429"/>
    </location>
</feature>
<dbReference type="OrthoDB" id="591557at2759"/>
<organism evidence="2 3">
    <name type="scientific">Acer yangbiense</name>
    <dbReference type="NCBI Taxonomy" id="1000413"/>
    <lineage>
        <taxon>Eukaryota</taxon>
        <taxon>Viridiplantae</taxon>
        <taxon>Streptophyta</taxon>
        <taxon>Embryophyta</taxon>
        <taxon>Tracheophyta</taxon>
        <taxon>Spermatophyta</taxon>
        <taxon>Magnoliopsida</taxon>
        <taxon>eudicotyledons</taxon>
        <taxon>Gunneridae</taxon>
        <taxon>Pentapetalae</taxon>
        <taxon>rosids</taxon>
        <taxon>malvids</taxon>
        <taxon>Sapindales</taxon>
        <taxon>Sapindaceae</taxon>
        <taxon>Hippocastanoideae</taxon>
        <taxon>Acereae</taxon>
        <taxon>Acer</taxon>
    </lineage>
</organism>
<sequence>MSTVPNELTIDILLHLPIKSLCRFKYADIFFFIYNPSTREYSREIPDVLPVNEESNSFYYSFAGFGYVESIDDYKFVRVIHDENILHIFSLRNNSWKIVEGNFPVRKPNFIHGVSLNGAVHWPTVCFPNNLGVITVFDLAEEKFRTLPLPDIPRPPNPPGHWHCKVNVVGEYLCVNFDDYFNPSPEFLEAMQGIWIMKEYGVKESWIRIVISDLPIYQFDPYVPLCFSENDEIILSTFKKRIFCCEKDGKFRKELVFDGEYYKMIPYIESLVSPNYYLDSTTTQVFDPSMERKGKQSCTIEYDGASKGNPGRAGAGVVLRDDSGNVVVRAREGLGSTTNNVAEYRALNRGMKTALEHGYTNVRVKGDSQLVSNQVNGDWRVNSSNLTPLHNEATQLKSQFQRFEMDYVPRMVKLKKTTIKRLLVPSKPLCLCFQAFVRQYPRNIIHIIETLELGLKLLCLFTQWSRIRAINFPFTQNLFCGKILL</sequence>
<dbReference type="GO" id="GO:0004523">
    <property type="term" value="F:RNA-DNA hybrid ribonuclease activity"/>
    <property type="evidence" value="ECO:0007669"/>
    <property type="project" value="InterPro"/>
</dbReference>
<dbReference type="NCBIfam" id="TIGR01640">
    <property type="entry name" value="F_box_assoc_1"/>
    <property type="match status" value="1"/>
</dbReference>
<accession>A0A5C7HRT5</accession>
<reference evidence="3" key="1">
    <citation type="journal article" date="2019" name="Gigascience">
        <title>De novo genome assembly of the endangered Acer yangbiense, a plant species with extremely small populations endemic to Yunnan Province, China.</title>
        <authorList>
            <person name="Yang J."/>
            <person name="Wariss H.M."/>
            <person name="Tao L."/>
            <person name="Zhang R."/>
            <person name="Yun Q."/>
            <person name="Hollingsworth P."/>
            <person name="Dao Z."/>
            <person name="Luo G."/>
            <person name="Guo H."/>
            <person name="Ma Y."/>
            <person name="Sun W."/>
        </authorList>
    </citation>
    <scope>NUCLEOTIDE SEQUENCE [LARGE SCALE GENOMIC DNA]</scope>
    <source>
        <strain evidence="3">cv. Malutang</strain>
    </source>
</reference>
<proteinExistence type="predicted"/>
<dbReference type="AlphaFoldDB" id="A0A5C7HRT5"/>
<evidence type="ECO:0000313" key="3">
    <source>
        <dbReference type="Proteomes" id="UP000323000"/>
    </source>
</evidence>
<keyword evidence="3" id="KW-1185">Reference proteome</keyword>
<dbReference type="FunFam" id="3.30.420.10:FF:000076">
    <property type="entry name" value="RBR-type E3 ubiquitin transferase"/>
    <property type="match status" value="1"/>
</dbReference>
<dbReference type="Proteomes" id="UP000323000">
    <property type="component" value="Chromosome 7"/>
</dbReference>
<dbReference type="InterPro" id="IPR002156">
    <property type="entry name" value="RNaseH_domain"/>
</dbReference>
<dbReference type="InterPro" id="IPR036397">
    <property type="entry name" value="RNaseH_sf"/>
</dbReference>
<comment type="caution">
    <text evidence="2">The sequence shown here is derived from an EMBL/GenBank/DDBJ whole genome shotgun (WGS) entry which is preliminary data.</text>
</comment>
<dbReference type="GO" id="GO:0003676">
    <property type="term" value="F:nucleic acid binding"/>
    <property type="evidence" value="ECO:0007669"/>
    <property type="project" value="InterPro"/>
</dbReference>
<dbReference type="PANTHER" id="PTHR46387:SF2">
    <property type="entry name" value="RIBONUCLEASE HI"/>
    <property type="match status" value="1"/>
</dbReference>
<dbReference type="InterPro" id="IPR017451">
    <property type="entry name" value="F-box-assoc_interact_dom"/>
</dbReference>
<dbReference type="CDD" id="cd09279">
    <property type="entry name" value="RNase_HI_like"/>
    <property type="match status" value="1"/>
</dbReference>
<name>A0A5C7HRT5_9ROSI</name>
<dbReference type="PANTHER" id="PTHR46387">
    <property type="entry name" value="POLYNUCLEOTIDYL TRANSFERASE, RIBONUCLEASE H-LIKE SUPERFAMILY PROTEIN"/>
    <property type="match status" value="1"/>
</dbReference>
<dbReference type="PROSITE" id="PS50879">
    <property type="entry name" value="RNASE_H_1"/>
    <property type="match status" value="1"/>
</dbReference>
<dbReference type="Gene3D" id="3.30.420.10">
    <property type="entry name" value="Ribonuclease H-like superfamily/Ribonuclease H"/>
    <property type="match status" value="1"/>
</dbReference>
<dbReference type="InterPro" id="IPR012337">
    <property type="entry name" value="RNaseH-like_sf"/>
</dbReference>
<dbReference type="EMBL" id="VAHF01000007">
    <property type="protein sequence ID" value="TXG59006.1"/>
    <property type="molecule type" value="Genomic_DNA"/>
</dbReference>
<dbReference type="Pfam" id="PF07734">
    <property type="entry name" value="FBA_1"/>
    <property type="match status" value="1"/>
</dbReference>
<gene>
    <name evidence="2" type="ORF">EZV62_016835</name>
</gene>